<evidence type="ECO:0000256" key="1">
    <source>
        <dbReference type="SAM" id="Phobius"/>
    </source>
</evidence>
<evidence type="ECO:0008006" key="3">
    <source>
        <dbReference type="Google" id="ProtNLM"/>
    </source>
</evidence>
<keyword evidence="1" id="KW-0472">Membrane</keyword>
<name>A0A645I7F4_9ZZZZ</name>
<dbReference type="InterPro" id="IPR025962">
    <property type="entry name" value="SdpI/YhfL"/>
</dbReference>
<evidence type="ECO:0000313" key="2">
    <source>
        <dbReference type="EMBL" id="MPN47188.1"/>
    </source>
</evidence>
<feature type="transmembrane region" description="Helical" evidence="1">
    <location>
        <begin position="20"/>
        <end position="38"/>
    </location>
</feature>
<gene>
    <name evidence="2" type="ORF">SDC9_194789</name>
</gene>
<sequence>MSTKNQETWDFAHRYSGKVWIRSGALTFTISIIFIFALKDFENYKQIMLMLFYLQLGMLFLVIPLTEIALRSIFDKGGNKKQV</sequence>
<dbReference type="EMBL" id="VSSQ01108501">
    <property type="protein sequence ID" value="MPN47188.1"/>
    <property type="molecule type" value="Genomic_DNA"/>
</dbReference>
<feature type="transmembrane region" description="Helical" evidence="1">
    <location>
        <begin position="50"/>
        <end position="74"/>
    </location>
</feature>
<organism evidence="2">
    <name type="scientific">bioreactor metagenome</name>
    <dbReference type="NCBI Taxonomy" id="1076179"/>
    <lineage>
        <taxon>unclassified sequences</taxon>
        <taxon>metagenomes</taxon>
        <taxon>ecological metagenomes</taxon>
    </lineage>
</organism>
<reference evidence="2" key="1">
    <citation type="submission" date="2019-08" db="EMBL/GenBank/DDBJ databases">
        <authorList>
            <person name="Kucharzyk K."/>
            <person name="Murdoch R.W."/>
            <person name="Higgins S."/>
            <person name="Loffler F."/>
        </authorList>
    </citation>
    <scope>NUCLEOTIDE SEQUENCE</scope>
</reference>
<protein>
    <recommendedName>
        <fullName evidence="3">SdpI/YhfL protein family protein</fullName>
    </recommendedName>
</protein>
<dbReference type="AlphaFoldDB" id="A0A645I7F4"/>
<keyword evidence="1" id="KW-0812">Transmembrane</keyword>
<keyword evidence="1" id="KW-1133">Transmembrane helix</keyword>
<dbReference type="Pfam" id="PF13630">
    <property type="entry name" value="SdpI"/>
    <property type="match status" value="1"/>
</dbReference>
<comment type="caution">
    <text evidence="2">The sequence shown here is derived from an EMBL/GenBank/DDBJ whole genome shotgun (WGS) entry which is preliminary data.</text>
</comment>
<accession>A0A645I7F4</accession>
<proteinExistence type="predicted"/>